<name>A0A9Q9LSQ5_9RHOB</name>
<dbReference type="EMBL" id="CP080776">
    <property type="protein sequence ID" value="UWP94335.1"/>
    <property type="molecule type" value="Genomic_DNA"/>
</dbReference>
<dbReference type="Pfam" id="PF08885">
    <property type="entry name" value="GSCFA"/>
    <property type="match status" value="1"/>
</dbReference>
<sequence>MADTPQNSPYQGRPSRSFWRGGVVKAGAYPPSDLFEPKFPVDREMKIFTAGSCFAQHVGRVLRENGFNVLDGEPAPEGMPLELAQKHGYRIYSGRYGNVYTVRQMRQLLAEAQGEFIPATPVWEKAGRFYDAQRPNVDPRGLASPELVEKARDQHLHIVLNMLASADLMVFTLGLTEAWEHIETGTIYPTAPGTIAGDFDPEVYRFKNFRAHEVRADFEALRDALKAINPGLKFLLTVSPVPLTATASDQHVLPATVYSKSVLRCVAGELAMDFDDVDYFPSFEIISSHPAPKSFFEDNLRSVTPEGVGRVMKLFLASHGVASADSDEDGGDDAQKRDRVRALRKARRARRKGDQEKSQADVVCEDELLEAFNK</sequence>
<evidence type="ECO:0000256" key="1">
    <source>
        <dbReference type="SAM" id="MobiDB-lite"/>
    </source>
</evidence>
<dbReference type="AlphaFoldDB" id="A0A9Q9LSQ5"/>
<dbReference type="RefSeq" id="WP_259805507.1">
    <property type="nucleotide sequence ID" value="NZ_CP080776.1"/>
</dbReference>
<feature type="domain" description="GSCFA" evidence="2">
    <location>
        <begin position="46"/>
        <end position="315"/>
    </location>
</feature>
<dbReference type="Proteomes" id="UP001057991">
    <property type="component" value="Chromosome"/>
</dbReference>
<protein>
    <submittedName>
        <fullName evidence="3">GSCFA domain-containing protein</fullName>
    </submittedName>
</protein>
<dbReference type="InterPro" id="IPR014982">
    <property type="entry name" value="GSCFA"/>
</dbReference>
<gene>
    <name evidence="3" type="ORF">K3X48_08735</name>
</gene>
<feature type="region of interest" description="Disordered" evidence="1">
    <location>
        <begin position="322"/>
        <end position="360"/>
    </location>
</feature>
<organism evidence="3 4">
    <name type="scientific">Aliiroseovarius crassostreae</name>
    <dbReference type="NCBI Taxonomy" id="154981"/>
    <lineage>
        <taxon>Bacteria</taxon>
        <taxon>Pseudomonadati</taxon>
        <taxon>Pseudomonadota</taxon>
        <taxon>Alphaproteobacteria</taxon>
        <taxon>Rhodobacterales</taxon>
        <taxon>Paracoccaceae</taxon>
        <taxon>Aliiroseovarius</taxon>
    </lineage>
</organism>
<proteinExistence type="predicted"/>
<feature type="compositionally biased region" description="Basic residues" evidence="1">
    <location>
        <begin position="342"/>
        <end position="351"/>
    </location>
</feature>
<reference evidence="3" key="1">
    <citation type="submission" date="2021-08" db="EMBL/GenBank/DDBJ databases">
        <authorList>
            <person name="Nwanade C."/>
            <person name="Wang M."/>
            <person name="Masoudi A."/>
            <person name="Yu Z."/>
            <person name="Liu J."/>
        </authorList>
    </citation>
    <scope>NUCLEOTIDE SEQUENCE</scope>
    <source>
        <strain evidence="3">S056</strain>
    </source>
</reference>
<evidence type="ECO:0000259" key="2">
    <source>
        <dbReference type="Pfam" id="PF08885"/>
    </source>
</evidence>
<accession>A0A9Q9LSQ5</accession>
<evidence type="ECO:0000313" key="3">
    <source>
        <dbReference type="EMBL" id="UWP94335.1"/>
    </source>
</evidence>
<evidence type="ECO:0000313" key="4">
    <source>
        <dbReference type="Proteomes" id="UP001057991"/>
    </source>
</evidence>